<keyword evidence="7" id="KW-1185">Reference proteome</keyword>
<dbReference type="RefSeq" id="WP_386437768.1">
    <property type="nucleotide sequence ID" value="NZ_JBHSBB010000048.1"/>
</dbReference>
<evidence type="ECO:0000256" key="2">
    <source>
        <dbReference type="ARBA" id="ARBA00023125"/>
    </source>
</evidence>
<dbReference type="PRINTS" id="PR00455">
    <property type="entry name" value="HTHTETR"/>
</dbReference>
<protein>
    <submittedName>
        <fullName evidence="6">TetR/AcrR family transcriptional regulator</fullName>
    </submittedName>
</protein>
<evidence type="ECO:0000259" key="5">
    <source>
        <dbReference type="PROSITE" id="PS50977"/>
    </source>
</evidence>
<dbReference type="SUPFAM" id="SSF46689">
    <property type="entry name" value="Homeodomain-like"/>
    <property type="match status" value="1"/>
</dbReference>
<sequence length="218" mass="23439">MGEPEEPGQSVRPRRKDAARNREALIAAGRELFDAGGLSPTLDNVARRAGVGVGTAYRHFANKYELADAVLADSFDAMLAEAERAAAHRDALAGLAAFFDAVLRPQAAKRALLDFLRSSPEGPLLPDVRTRVEACIERLLERGQAQGTIRAEITSTDIGVLMSLMTTLIDTYGRAAPDLWRRFVPLLLDGLRSGVPTPLPVPPLGRGEFLALVNGEGD</sequence>
<organism evidence="6 7">
    <name type="scientific">Streptomyces polygonati</name>
    <dbReference type="NCBI Taxonomy" id="1617087"/>
    <lineage>
        <taxon>Bacteria</taxon>
        <taxon>Bacillati</taxon>
        <taxon>Actinomycetota</taxon>
        <taxon>Actinomycetes</taxon>
        <taxon>Kitasatosporales</taxon>
        <taxon>Streptomycetaceae</taxon>
        <taxon>Streptomyces</taxon>
    </lineage>
</organism>
<comment type="caution">
    <text evidence="6">The sequence shown here is derived from an EMBL/GenBank/DDBJ whole genome shotgun (WGS) entry which is preliminary data.</text>
</comment>
<proteinExistence type="predicted"/>
<evidence type="ECO:0000313" key="6">
    <source>
        <dbReference type="EMBL" id="MFC4036301.1"/>
    </source>
</evidence>
<reference evidence="7" key="1">
    <citation type="journal article" date="2019" name="Int. J. Syst. Evol. Microbiol.">
        <title>The Global Catalogue of Microorganisms (GCM) 10K type strain sequencing project: providing services to taxonomists for standard genome sequencing and annotation.</title>
        <authorList>
            <consortium name="The Broad Institute Genomics Platform"/>
            <consortium name="The Broad Institute Genome Sequencing Center for Infectious Disease"/>
            <person name="Wu L."/>
            <person name="Ma J."/>
        </authorList>
    </citation>
    <scope>NUCLEOTIDE SEQUENCE [LARGE SCALE GENOMIC DNA]</scope>
    <source>
        <strain evidence="7">CGMCC 4.7237</strain>
    </source>
</reference>
<evidence type="ECO:0000256" key="1">
    <source>
        <dbReference type="ARBA" id="ARBA00023015"/>
    </source>
</evidence>
<evidence type="ECO:0000256" key="4">
    <source>
        <dbReference type="PROSITE-ProRule" id="PRU00335"/>
    </source>
</evidence>
<feature type="domain" description="HTH tetR-type" evidence="5">
    <location>
        <begin position="19"/>
        <end position="78"/>
    </location>
</feature>
<dbReference type="Proteomes" id="UP001595765">
    <property type="component" value="Unassembled WGS sequence"/>
</dbReference>
<feature type="DNA-binding region" description="H-T-H motif" evidence="4">
    <location>
        <begin position="41"/>
        <end position="60"/>
    </location>
</feature>
<dbReference type="Pfam" id="PF21597">
    <property type="entry name" value="TetR_C_43"/>
    <property type="match status" value="1"/>
</dbReference>
<dbReference type="InterPro" id="IPR023772">
    <property type="entry name" value="DNA-bd_HTH_TetR-type_CS"/>
</dbReference>
<dbReference type="PANTHER" id="PTHR30055">
    <property type="entry name" value="HTH-TYPE TRANSCRIPTIONAL REGULATOR RUTR"/>
    <property type="match status" value="1"/>
</dbReference>
<keyword evidence="1" id="KW-0805">Transcription regulation</keyword>
<name>A0ABV8I2J9_9ACTN</name>
<keyword evidence="2 4" id="KW-0238">DNA-binding</keyword>
<dbReference type="PANTHER" id="PTHR30055:SF234">
    <property type="entry name" value="HTH-TYPE TRANSCRIPTIONAL REGULATOR BETI"/>
    <property type="match status" value="1"/>
</dbReference>
<keyword evidence="3" id="KW-0804">Transcription</keyword>
<evidence type="ECO:0000256" key="3">
    <source>
        <dbReference type="ARBA" id="ARBA00023163"/>
    </source>
</evidence>
<dbReference type="InterPro" id="IPR050109">
    <property type="entry name" value="HTH-type_TetR-like_transc_reg"/>
</dbReference>
<dbReference type="EMBL" id="JBHSBB010000048">
    <property type="protein sequence ID" value="MFC4036301.1"/>
    <property type="molecule type" value="Genomic_DNA"/>
</dbReference>
<dbReference type="PROSITE" id="PS01081">
    <property type="entry name" value="HTH_TETR_1"/>
    <property type="match status" value="1"/>
</dbReference>
<dbReference type="Gene3D" id="1.10.357.10">
    <property type="entry name" value="Tetracycline Repressor, domain 2"/>
    <property type="match status" value="1"/>
</dbReference>
<dbReference type="Pfam" id="PF00440">
    <property type="entry name" value="TetR_N"/>
    <property type="match status" value="1"/>
</dbReference>
<dbReference type="InterPro" id="IPR036271">
    <property type="entry name" value="Tet_transcr_reg_TetR-rel_C_sf"/>
</dbReference>
<dbReference type="InterPro" id="IPR009057">
    <property type="entry name" value="Homeodomain-like_sf"/>
</dbReference>
<gene>
    <name evidence="6" type="ORF">ACFO3J_33385</name>
</gene>
<dbReference type="InterPro" id="IPR049445">
    <property type="entry name" value="TetR_SbtR-like_C"/>
</dbReference>
<dbReference type="PROSITE" id="PS50977">
    <property type="entry name" value="HTH_TETR_2"/>
    <property type="match status" value="1"/>
</dbReference>
<dbReference type="SUPFAM" id="SSF48498">
    <property type="entry name" value="Tetracyclin repressor-like, C-terminal domain"/>
    <property type="match status" value="1"/>
</dbReference>
<dbReference type="InterPro" id="IPR001647">
    <property type="entry name" value="HTH_TetR"/>
</dbReference>
<accession>A0ABV8I2J9</accession>
<evidence type="ECO:0000313" key="7">
    <source>
        <dbReference type="Proteomes" id="UP001595765"/>
    </source>
</evidence>